<feature type="domain" description="Nucleoside phosphorylase" evidence="1">
    <location>
        <begin position="61"/>
        <end position="195"/>
    </location>
</feature>
<accession>A0ABR2KTQ1</accession>
<dbReference type="PANTHER" id="PTHR43691">
    <property type="entry name" value="URIDINE PHOSPHORYLASE"/>
    <property type="match status" value="1"/>
</dbReference>
<gene>
    <name evidence="2" type="ORF">M9Y10_022747</name>
</gene>
<sequence>MTEQIEHVGSCKGGNTIPLDDEGRTYHFGCKEGEVANEILICSCYRLAEEISKNFEEKGKDLFRRESNRGYITYTGHIKGKRISVVGFGIGFAMVDFLVRELRRITKGPLTFIELGTATTGSNVPLGTAVVATDAIAYELDFDNFTPDNESPYTIYKKPVPADPEVVKAIENGLNGAKINFANGRIASNPSFCAGICAPTLESGGVGSFNFRTNGLLERLEKECGKIASFEMDAYALLWTSLQATEKHSIRSAVVSIIGADLNGNVLPAEEIHQMQLNIAPVLLEQLADLQP</sequence>
<comment type="caution">
    <text evidence="2">The sequence shown here is derived from an EMBL/GenBank/DDBJ whole genome shotgun (WGS) entry which is preliminary data.</text>
</comment>
<reference evidence="2 3" key="1">
    <citation type="submission" date="2024-04" db="EMBL/GenBank/DDBJ databases">
        <title>Tritrichomonas musculus Genome.</title>
        <authorList>
            <person name="Alves-Ferreira E."/>
            <person name="Grigg M."/>
            <person name="Lorenzi H."/>
            <person name="Galac M."/>
        </authorList>
    </citation>
    <scope>NUCLEOTIDE SEQUENCE [LARGE SCALE GENOMIC DNA]</scope>
    <source>
        <strain evidence="2 3">EAF2021</strain>
    </source>
</reference>
<dbReference type="InterPro" id="IPR035994">
    <property type="entry name" value="Nucleoside_phosphorylase_sf"/>
</dbReference>
<dbReference type="Proteomes" id="UP001470230">
    <property type="component" value="Unassembled WGS sequence"/>
</dbReference>
<dbReference type="InterPro" id="IPR000845">
    <property type="entry name" value="Nucleoside_phosphorylase_d"/>
</dbReference>
<protein>
    <recommendedName>
        <fullName evidence="1">Nucleoside phosphorylase domain-containing protein</fullName>
    </recommendedName>
</protein>
<dbReference type="SUPFAM" id="SSF53167">
    <property type="entry name" value="Purine and uridine phosphorylases"/>
    <property type="match status" value="1"/>
</dbReference>
<dbReference type="PANTHER" id="PTHR43691:SF14">
    <property type="entry name" value="URIDINE PHOSPHORYLASE"/>
    <property type="match status" value="1"/>
</dbReference>
<proteinExistence type="predicted"/>
<keyword evidence="3" id="KW-1185">Reference proteome</keyword>
<evidence type="ECO:0000259" key="1">
    <source>
        <dbReference type="Pfam" id="PF01048"/>
    </source>
</evidence>
<organism evidence="2 3">
    <name type="scientific">Tritrichomonas musculus</name>
    <dbReference type="NCBI Taxonomy" id="1915356"/>
    <lineage>
        <taxon>Eukaryota</taxon>
        <taxon>Metamonada</taxon>
        <taxon>Parabasalia</taxon>
        <taxon>Tritrichomonadida</taxon>
        <taxon>Tritrichomonadidae</taxon>
        <taxon>Tritrichomonas</taxon>
    </lineage>
</organism>
<evidence type="ECO:0000313" key="2">
    <source>
        <dbReference type="EMBL" id="KAK8894312.1"/>
    </source>
</evidence>
<dbReference type="EMBL" id="JAPFFF010000003">
    <property type="protein sequence ID" value="KAK8894312.1"/>
    <property type="molecule type" value="Genomic_DNA"/>
</dbReference>
<dbReference type="Pfam" id="PF01048">
    <property type="entry name" value="PNP_UDP_1"/>
    <property type="match status" value="1"/>
</dbReference>
<dbReference type="Gene3D" id="3.40.50.1580">
    <property type="entry name" value="Nucleoside phosphorylase domain"/>
    <property type="match status" value="1"/>
</dbReference>
<evidence type="ECO:0000313" key="3">
    <source>
        <dbReference type="Proteomes" id="UP001470230"/>
    </source>
</evidence>
<name>A0ABR2KTQ1_9EUKA</name>